<dbReference type="Gene3D" id="3.40.50.1820">
    <property type="entry name" value="alpha/beta hydrolase"/>
    <property type="match status" value="1"/>
</dbReference>
<dbReference type="AlphaFoldDB" id="A0A2S0KFE6"/>
<gene>
    <name evidence="3" type="ORF">C6V83_09160</name>
</gene>
<dbReference type="GO" id="GO:0016787">
    <property type="term" value="F:hydrolase activity"/>
    <property type="evidence" value="ECO:0007669"/>
    <property type="project" value="UniProtKB-KW"/>
</dbReference>
<name>A0A2S0KFE6_9ACTN</name>
<dbReference type="EMBL" id="CP027433">
    <property type="protein sequence ID" value="AVM00418.1"/>
    <property type="molecule type" value="Genomic_DNA"/>
</dbReference>
<proteinExistence type="predicted"/>
<feature type="compositionally biased region" description="Polar residues" evidence="1">
    <location>
        <begin position="26"/>
        <end position="44"/>
    </location>
</feature>
<keyword evidence="4" id="KW-1185">Reference proteome</keyword>
<reference evidence="3 4" key="1">
    <citation type="submission" date="2018-03" db="EMBL/GenBank/DDBJ databases">
        <title>Characteristics and genome of n-alkane degrading marine bacteria Gordonia iterans isolated from crude oil contaminated in Tae-an, South Korea.</title>
        <authorList>
            <person name="Lee S.-S."/>
            <person name="Kim H."/>
        </authorList>
    </citation>
    <scope>NUCLEOTIDE SEQUENCE [LARGE SCALE GENOMIC DNA]</scope>
    <source>
        <strain evidence="3 4">Co17</strain>
    </source>
</reference>
<dbReference type="SUPFAM" id="SSF53474">
    <property type="entry name" value="alpha/beta-Hydrolases"/>
    <property type="match status" value="1"/>
</dbReference>
<feature type="region of interest" description="Disordered" evidence="1">
    <location>
        <begin position="1"/>
        <end position="49"/>
    </location>
</feature>
<dbReference type="InterPro" id="IPR051044">
    <property type="entry name" value="MAG_DAG_Lipase"/>
</dbReference>
<dbReference type="PANTHER" id="PTHR11614">
    <property type="entry name" value="PHOSPHOLIPASE-RELATED"/>
    <property type="match status" value="1"/>
</dbReference>
<dbReference type="InterPro" id="IPR022742">
    <property type="entry name" value="Hydrolase_4"/>
</dbReference>
<accession>A0A2S0KFE6</accession>
<evidence type="ECO:0000313" key="4">
    <source>
        <dbReference type="Proteomes" id="UP000239814"/>
    </source>
</evidence>
<dbReference type="KEGG" id="git:C6V83_09160"/>
<protein>
    <submittedName>
        <fullName evidence="3">Alpha/beta hydrolase</fullName>
    </submittedName>
</protein>
<keyword evidence="3" id="KW-0378">Hydrolase</keyword>
<evidence type="ECO:0000313" key="3">
    <source>
        <dbReference type="EMBL" id="AVM00418.1"/>
    </source>
</evidence>
<dbReference type="Pfam" id="PF12146">
    <property type="entry name" value="Hydrolase_4"/>
    <property type="match status" value="1"/>
</dbReference>
<dbReference type="OrthoDB" id="9801217at2"/>
<dbReference type="InterPro" id="IPR029058">
    <property type="entry name" value="AB_hydrolase_fold"/>
</dbReference>
<feature type="domain" description="Serine aminopeptidase S33" evidence="2">
    <location>
        <begin position="91"/>
        <end position="304"/>
    </location>
</feature>
<evidence type="ECO:0000256" key="1">
    <source>
        <dbReference type="SAM" id="MobiDB-lite"/>
    </source>
</evidence>
<organism evidence="3 4">
    <name type="scientific">Gordonia iterans</name>
    <dbReference type="NCBI Taxonomy" id="1004901"/>
    <lineage>
        <taxon>Bacteria</taxon>
        <taxon>Bacillati</taxon>
        <taxon>Actinomycetota</taxon>
        <taxon>Actinomycetes</taxon>
        <taxon>Mycobacteriales</taxon>
        <taxon>Gordoniaceae</taxon>
        <taxon>Gordonia</taxon>
    </lineage>
</organism>
<sequence length="386" mass="41992">MARAARESTPAIVGCATAPGPPLDSSIVSPLDSSPQPGTPSSPIRSGHNWRPDQFLDHYELLTVPLGADPDGEDPISATLVRKPGEAEAGRGAVLYVHGFTDYFFQEELADFFHERGYEFYALDLRKCGRSLSVHHTPHFTTDLAVYDEELNAALDIVAEEIAGAGGAPRILVAGHSTGGLVTALWLDRLRKNDPDRHARVAGLLLNSPWLDLQGEAVLRTGAVAQVLAAAARFKPKTQVPRELSSAYGESLHSDAHGEWTYDLERKPLSGFPVTFGWLNAVRQGQLRLHRGLDVGVRVLVLRSDKTRFADDYDIAVDTADCVLDVRQIAQWSSSLGPRVLSVAIPDARHDVFLSKDSSRQRAYEVVGEWLSCELGDRADAGAETA</sequence>
<evidence type="ECO:0000259" key="2">
    <source>
        <dbReference type="Pfam" id="PF12146"/>
    </source>
</evidence>
<dbReference type="Proteomes" id="UP000239814">
    <property type="component" value="Chromosome"/>
</dbReference>